<dbReference type="Pfam" id="PF14634">
    <property type="entry name" value="zf-RING_5"/>
    <property type="match status" value="1"/>
</dbReference>
<protein>
    <submittedName>
        <fullName evidence="8">Uncharacterized protein LOC113212504</fullName>
    </submittedName>
</protein>
<feature type="coiled-coil region" evidence="5">
    <location>
        <begin position="208"/>
        <end position="235"/>
    </location>
</feature>
<evidence type="ECO:0000313" key="8">
    <source>
        <dbReference type="RefSeq" id="XP_052126695.1"/>
    </source>
</evidence>
<dbReference type="InterPro" id="IPR017907">
    <property type="entry name" value="Znf_RING_CS"/>
</dbReference>
<dbReference type="GO" id="GO:0008270">
    <property type="term" value="F:zinc ion binding"/>
    <property type="evidence" value="ECO:0007669"/>
    <property type="project" value="UniProtKB-KW"/>
</dbReference>
<gene>
    <name evidence="8" type="primary">LOC113212504</name>
</gene>
<name>A0A9C6X0D1_FRAOC</name>
<evidence type="ECO:0000313" key="7">
    <source>
        <dbReference type="Proteomes" id="UP000504606"/>
    </source>
</evidence>
<evidence type="ECO:0000256" key="2">
    <source>
        <dbReference type="ARBA" id="ARBA00022771"/>
    </source>
</evidence>
<dbReference type="KEGG" id="foc:113212504"/>
<dbReference type="Gene3D" id="3.30.40.10">
    <property type="entry name" value="Zinc/RING finger domain, C3HC4 (zinc finger)"/>
    <property type="match status" value="1"/>
</dbReference>
<keyword evidence="7" id="KW-1185">Reference proteome</keyword>
<evidence type="ECO:0000256" key="4">
    <source>
        <dbReference type="PROSITE-ProRule" id="PRU00175"/>
    </source>
</evidence>
<accession>A0A9C6X0D1</accession>
<organism evidence="7 8">
    <name type="scientific">Frankliniella occidentalis</name>
    <name type="common">Western flower thrips</name>
    <name type="synonym">Euthrips occidentalis</name>
    <dbReference type="NCBI Taxonomy" id="133901"/>
    <lineage>
        <taxon>Eukaryota</taxon>
        <taxon>Metazoa</taxon>
        <taxon>Ecdysozoa</taxon>
        <taxon>Arthropoda</taxon>
        <taxon>Hexapoda</taxon>
        <taxon>Insecta</taxon>
        <taxon>Pterygota</taxon>
        <taxon>Neoptera</taxon>
        <taxon>Paraneoptera</taxon>
        <taxon>Thysanoptera</taxon>
        <taxon>Terebrantia</taxon>
        <taxon>Thripoidea</taxon>
        <taxon>Thripidae</taxon>
        <taxon>Frankliniella</taxon>
    </lineage>
</organism>
<evidence type="ECO:0000256" key="5">
    <source>
        <dbReference type="SAM" id="Coils"/>
    </source>
</evidence>
<proteinExistence type="predicted"/>
<keyword evidence="1" id="KW-0479">Metal-binding</keyword>
<dbReference type="GO" id="GO:0016567">
    <property type="term" value="P:protein ubiquitination"/>
    <property type="evidence" value="ECO:0007669"/>
    <property type="project" value="TreeGrafter"/>
</dbReference>
<reference evidence="8" key="1">
    <citation type="submission" date="2025-08" db="UniProtKB">
        <authorList>
            <consortium name="RefSeq"/>
        </authorList>
    </citation>
    <scope>IDENTIFICATION</scope>
    <source>
        <tissue evidence="8">Whole organism</tissue>
    </source>
</reference>
<feature type="domain" description="RING-type" evidence="6">
    <location>
        <begin position="102"/>
        <end position="143"/>
    </location>
</feature>
<dbReference type="InterPro" id="IPR051435">
    <property type="entry name" value="RING_finger_E3_ubiq-ligases"/>
</dbReference>
<evidence type="ECO:0000259" key="6">
    <source>
        <dbReference type="PROSITE" id="PS50089"/>
    </source>
</evidence>
<evidence type="ECO:0000256" key="3">
    <source>
        <dbReference type="ARBA" id="ARBA00022833"/>
    </source>
</evidence>
<dbReference type="PANTHER" id="PTHR22791:SF6">
    <property type="entry name" value="RING-TYPE DOMAIN-CONTAINING PROTEIN"/>
    <property type="match status" value="1"/>
</dbReference>
<dbReference type="GO" id="GO:0061630">
    <property type="term" value="F:ubiquitin protein ligase activity"/>
    <property type="evidence" value="ECO:0007669"/>
    <property type="project" value="TreeGrafter"/>
</dbReference>
<dbReference type="SUPFAM" id="SSF57850">
    <property type="entry name" value="RING/U-box"/>
    <property type="match status" value="1"/>
</dbReference>
<dbReference type="RefSeq" id="XP_052126695.1">
    <property type="nucleotide sequence ID" value="XM_052270735.1"/>
</dbReference>
<keyword evidence="3" id="KW-0862">Zinc</keyword>
<dbReference type="OrthoDB" id="654191at2759"/>
<dbReference type="InterPro" id="IPR013083">
    <property type="entry name" value="Znf_RING/FYVE/PHD"/>
</dbReference>
<dbReference type="PANTHER" id="PTHR22791">
    <property type="entry name" value="RING-TYPE DOMAIN-CONTAINING PROTEIN"/>
    <property type="match status" value="1"/>
</dbReference>
<sequence>MKTERQAAENRRVVENESEHNLSCSLNCYSILDCCTAPSCSLFSHRKRLQLFPLSVFWHEKSVFNTCRRTVHCCYEKQKLAEQLACSVQIFYTFVSVMELQCDICFNPFDLDHHRPKNLPCGHSICVECVQNPALGGKCPVCRKDLNADPADIPDSILAIRLIEHNGVPPRKNPRTEETEVQQLRQGVEAGRKVVEVLVLRLVVPRAVEALNRQLDSSVAQLRQVEEALERQVQRGAAGGEGSAPVGEQLHLAVQLEDNLRPLTAKKCSVVAEEEDGATWRACAELGGFGDILRLLLLPLRADGQLEKVDVAPCFVQPGDFVGPPIISVLRTTENDFKDGRLKINDILQDRQRWRHTRSLKIFHGAAGLEELLSVVAPHLEELVIGKPVQPSVMVEVEKMKSIKRLGVTCESDLDYPDLPLQLEELGMWHPGENQLRCVERMARLRSLQVIDYLGPEMNFAPS</sequence>
<dbReference type="Proteomes" id="UP000504606">
    <property type="component" value="Unplaced"/>
</dbReference>
<dbReference type="GeneID" id="113212504"/>
<dbReference type="InterPro" id="IPR001841">
    <property type="entry name" value="Znf_RING"/>
</dbReference>
<keyword evidence="2 4" id="KW-0863">Zinc-finger</keyword>
<keyword evidence="5" id="KW-0175">Coiled coil</keyword>
<dbReference type="PROSITE" id="PS50089">
    <property type="entry name" value="ZF_RING_2"/>
    <property type="match status" value="1"/>
</dbReference>
<dbReference type="PROSITE" id="PS00518">
    <property type="entry name" value="ZF_RING_1"/>
    <property type="match status" value="1"/>
</dbReference>
<evidence type="ECO:0000256" key="1">
    <source>
        <dbReference type="ARBA" id="ARBA00022723"/>
    </source>
</evidence>
<dbReference type="SMART" id="SM00184">
    <property type="entry name" value="RING"/>
    <property type="match status" value="1"/>
</dbReference>
<dbReference type="AlphaFoldDB" id="A0A9C6X0D1"/>